<evidence type="ECO:0000256" key="5">
    <source>
        <dbReference type="SAM" id="Phobius"/>
    </source>
</evidence>
<keyword evidence="3" id="KW-0288">FMN</keyword>
<evidence type="ECO:0000256" key="2">
    <source>
        <dbReference type="ARBA" id="ARBA00022630"/>
    </source>
</evidence>
<keyword evidence="2" id="KW-0285">Flavoprotein</keyword>
<evidence type="ECO:0000256" key="1">
    <source>
        <dbReference type="ARBA" id="ARBA00005979"/>
    </source>
</evidence>
<keyword evidence="5" id="KW-0812">Transmembrane</keyword>
<dbReference type="GO" id="GO:0016491">
    <property type="term" value="F:oxidoreductase activity"/>
    <property type="evidence" value="ECO:0007669"/>
    <property type="project" value="UniProtKB-KW"/>
</dbReference>
<dbReference type="InParanoid" id="F8PKC1"/>
<dbReference type="InterPro" id="IPR001155">
    <property type="entry name" value="OxRdtase_FMN_N"/>
</dbReference>
<accession>F8PKC1</accession>
<gene>
    <name evidence="7" type="ORF">SERLA73DRAFT_46480</name>
</gene>
<evidence type="ECO:0000313" key="7">
    <source>
        <dbReference type="EMBL" id="EGO03835.1"/>
    </source>
</evidence>
<dbReference type="InterPro" id="IPR051799">
    <property type="entry name" value="NADH_flavin_oxidoreductase"/>
</dbReference>
<proteinExistence type="inferred from homology"/>
<sequence length="540" mass="60177">MSASCPAISGTSIAKESADIFSRISLPCGRSVRNRLVKVATYEHLGNTPNPYHFALYSEWAQNDWGMIITGNVQVSPTHLSLGYDMIVPRTITQETLKAFKRLSGVIHNFSAARHTSPHPTLAIMQLSHAGRQSPNMLGGRFPFVPPLSASAIRLGSSLHAIGGSSETSKVKRSVISNIFYRLLFQRPREMTPLDIEATIQEFVHGAHFAVKSGFDGIQLHAAHGYLLAQFLSPESNLRQDEFSCAPEHALHLLRRIVFSIREAVPPNFIVGLKINAADYAQSKIGRSSTSDHGIDEERRILDHVMTIARWGLVDFIEISGGDYENPDFMSVRPFPESRRQALFARFSYQALKAIQSLPLPPGSHPLVLLTGGLRTPSHLRNALAYRHAQLLGIARGSILCPHLPQLLQQSQENAFHKSDDDFEHQSFAPEPRIQSGRSIFKRCIYSWTSNIRLVGAGMGMAWYIVAMRRLAIARIQKYGNVAEVSVKQSHHETTAVDCSMDMDGVDAVIRMWVWIGVDHRVWAHFGILLLALFVAYYLS</sequence>
<keyword evidence="5" id="KW-1133">Transmembrane helix</keyword>
<dbReference type="HOGENOM" id="CLU_012153_6_2_1"/>
<dbReference type="SUPFAM" id="SSF51395">
    <property type="entry name" value="FMN-linked oxidoreductases"/>
    <property type="match status" value="1"/>
</dbReference>
<evidence type="ECO:0000259" key="6">
    <source>
        <dbReference type="Pfam" id="PF00724"/>
    </source>
</evidence>
<dbReference type="AlphaFoldDB" id="F8PKC1"/>
<dbReference type="InterPro" id="IPR013785">
    <property type="entry name" value="Aldolase_TIM"/>
</dbReference>
<name>F8PKC1_SERL3</name>
<dbReference type="Gene3D" id="3.20.20.70">
    <property type="entry name" value="Aldolase class I"/>
    <property type="match status" value="1"/>
</dbReference>
<feature type="transmembrane region" description="Helical" evidence="5">
    <location>
        <begin position="445"/>
        <end position="466"/>
    </location>
</feature>
<dbReference type="PANTHER" id="PTHR43656:SF2">
    <property type="entry name" value="BINDING OXIDOREDUCTASE, PUTATIVE (AFU_ORTHOLOGUE AFUA_2G08260)-RELATED"/>
    <property type="match status" value="1"/>
</dbReference>
<dbReference type="eggNOG" id="KOG0134">
    <property type="taxonomic scope" value="Eukaryota"/>
</dbReference>
<evidence type="ECO:0000313" key="8">
    <source>
        <dbReference type="Proteomes" id="UP000008063"/>
    </source>
</evidence>
<dbReference type="Pfam" id="PF00724">
    <property type="entry name" value="Oxidored_FMN"/>
    <property type="match status" value="1"/>
</dbReference>
<evidence type="ECO:0000256" key="3">
    <source>
        <dbReference type="ARBA" id="ARBA00022643"/>
    </source>
</evidence>
<organism evidence="8">
    <name type="scientific">Serpula lacrymans var. lacrymans (strain S7.3)</name>
    <name type="common">Dry rot fungus</name>
    <dbReference type="NCBI Taxonomy" id="936435"/>
    <lineage>
        <taxon>Eukaryota</taxon>
        <taxon>Fungi</taxon>
        <taxon>Dikarya</taxon>
        <taxon>Basidiomycota</taxon>
        <taxon>Agaricomycotina</taxon>
        <taxon>Agaricomycetes</taxon>
        <taxon>Agaricomycetidae</taxon>
        <taxon>Boletales</taxon>
        <taxon>Coniophorineae</taxon>
        <taxon>Serpulaceae</taxon>
        <taxon>Serpula</taxon>
    </lineage>
</organism>
<dbReference type="EMBL" id="GL945475">
    <property type="protein sequence ID" value="EGO03835.1"/>
    <property type="molecule type" value="Genomic_DNA"/>
</dbReference>
<keyword evidence="5" id="KW-0472">Membrane</keyword>
<dbReference type="PANTHER" id="PTHR43656">
    <property type="entry name" value="BINDING OXIDOREDUCTASE, PUTATIVE (AFU_ORTHOLOGUE AFUA_2G08260)-RELATED"/>
    <property type="match status" value="1"/>
</dbReference>
<comment type="similarity">
    <text evidence="1">Belongs to the NADH:flavin oxidoreductase/NADH oxidase family.</text>
</comment>
<reference evidence="8" key="1">
    <citation type="journal article" date="2011" name="Science">
        <title>The plant cell wall-decomposing machinery underlies the functional diversity of forest fungi.</title>
        <authorList>
            <person name="Eastwood D.C."/>
            <person name="Floudas D."/>
            <person name="Binder M."/>
            <person name="Majcherczyk A."/>
            <person name="Schneider P."/>
            <person name="Aerts A."/>
            <person name="Asiegbu F.O."/>
            <person name="Baker S.E."/>
            <person name="Barry K."/>
            <person name="Bendiksby M."/>
            <person name="Blumentritt M."/>
            <person name="Coutinho P.M."/>
            <person name="Cullen D."/>
            <person name="de Vries R.P."/>
            <person name="Gathman A."/>
            <person name="Goodell B."/>
            <person name="Henrissat B."/>
            <person name="Ihrmark K."/>
            <person name="Kauserud H."/>
            <person name="Kohler A."/>
            <person name="LaButti K."/>
            <person name="Lapidus A."/>
            <person name="Lavin J.L."/>
            <person name="Lee Y.-H."/>
            <person name="Lindquist E."/>
            <person name="Lilly W."/>
            <person name="Lucas S."/>
            <person name="Morin E."/>
            <person name="Murat C."/>
            <person name="Oguiza J.A."/>
            <person name="Park J."/>
            <person name="Pisabarro A.G."/>
            <person name="Riley R."/>
            <person name="Rosling A."/>
            <person name="Salamov A."/>
            <person name="Schmidt O."/>
            <person name="Schmutz J."/>
            <person name="Skrede I."/>
            <person name="Stenlid J."/>
            <person name="Wiebenga A."/>
            <person name="Xie X."/>
            <person name="Kuees U."/>
            <person name="Hibbett D.S."/>
            <person name="Hoffmeister D."/>
            <person name="Hoegberg N."/>
            <person name="Martin F."/>
            <person name="Grigoriev I.V."/>
            <person name="Watkinson S.C."/>
        </authorList>
    </citation>
    <scope>NUCLEOTIDE SEQUENCE [LARGE SCALE GENOMIC DNA]</scope>
    <source>
        <strain evidence="8">strain S7.3</strain>
    </source>
</reference>
<evidence type="ECO:0000256" key="4">
    <source>
        <dbReference type="ARBA" id="ARBA00023002"/>
    </source>
</evidence>
<keyword evidence="4" id="KW-0560">Oxidoreductase</keyword>
<dbReference type="GO" id="GO:0010181">
    <property type="term" value="F:FMN binding"/>
    <property type="evidence" value="ECO:0007669"/>
    <property type="project" value="InterPro"/>
</dbReference>
<keyword evidence="8" id="KW-1185">Reference proteome</keyword>
<feature type="transmembrane region" description="Helical" evidence="5">
    <location>
        <begin position="522"/>
        <end position="539"/>
    </location>
</feature>
<dbReference type="STRING" id="936435.F8PKC1"/>
<dbReference type="OrthoDB" id="1663137at2759"/>
<feature type="domain" description="NADH:flavin oxidoreductase/NADH oxidase N-terminal" evidence="6">
    <location>
        <begin position="31"/>
        <end position="410"/>
    </location>
</feature>
<dbReference type="OMA" id="NAMIFKE"/>
<dbReference type="Proteomes" id="UP000008063">
    <property type="component" value="Unassembled WGS sequence"/>
</dbReference>
<protein>
    <recommendedName>
        <fullName evidence="6">NADH:flavin oxidoreductase/NADH oxidase N-terminal domain-containing protein</fullName>
    </recommendedName>
</protein>